<dbReference type="InterPro" id="IPR009057">
    <property type="entry name" value="Homeodomain-like_sf"/>
</dbReference>
<evidence type="ECO:0000259" key="3">
    <source>
        <dbReference type="PROSITE" id="PS50977"/>
    </source>
</evidence>
<dbReference type="Gene3D" id="1.10.357.10">
    <property type="entry name" value="Tetracycline Repressor, domain 2"/>
    <property type="match status" value="1"/>
</dbReference>
<keyword evidence="5" id="KW-1185">Reference proteome</keyword>
<reference evidence="4 5" key="2">
    <citation type="submission" date="2019-02" db="EMBL/GenBank/DDBJ databases">
        <title>'Lichenibacterium ramalinii' gen. nov. sp. nov., 'Lichenibacterium minor' gen. nov. sp. nov.</title>
        <authorList>
            <person name="Pankratov T."/>
        </authorList>
    </citation>
    <scope>NUCLEOTIDE SEQUENCE [LARGE SCALE GENOMIC DNA]</scope>
    <source>
        <strain evidence="4 5">RmlP026</strain>
    </source>
</reference>
<dbReference type="InterPro" id="IPR041479">
    <property type="entry name" value="TetR_CgmR_C"/>
</dbReference>
<dbReference type="InterPro" id="IPR050109">
    <property type="entry name" value="HTH-type_TetR-like_transc_reg"/>
</dbReference>
<dbReference type="AlphaFoldDB" id="A0A4Q2UBL5"/>
<name>A0A4Q2UBL5_9HYPH</name>
<dbReference type="PRINTS" id="PR00455">
    <property type="entry name" value="HTHTETR"/>
</dbReference>
<dbReference type="PANTHER" id="PTHR30055">
    <property type="entry name" value="HTH-TYPE TRANSCRIPTIONAL REGULATOR RUTR"/>
    <property type="match status" value="1"/>
</dbReference>
<dbReference type="PANTHER" id="PTHR30055:SF148">
    <property type="entry name" value="TETR-FAMILY TRANSCRIPTIONAL REGULATOR"/>
    <property type="match status" value="1"/>
</dbReference>
<feature type="DNA-binding region" description="H-T-H motif" evidence="2">
    <location>
        <begin position="31"/>
        <end position="50"/>
    </location>
</feature>
<dbReference type="PROSITE" id="PS50977">
    <property type="entry name" value="HTH_TETR_2"/>
    <property type="match status" value="1"/>
</dbReference>
<dbReference type="Pfam" id="PF00440">
    <property type="entry name" value="TetR_N"/>
    <property type="match status" value="1"/>
</dbReference>
<dbReference type="SUPFAM" id="SSF46689">
    <property type="entry name" value="Homeodomain-like"/>
    <property type="match status" value="1"/>
</dbReference>
<proteinExistence type="predicted"/>
<dbReference type="GO" id="GO:0003700">
    <property type="term" value="F:DNA-binding transcription factor activity"/>
    <property type="evidence" value="ECO:0007669"/>
    <property type="project" value="TreeGrafter"/>
</dbReference>
<organism evidence="4 5">
    <name type="scientific">Lichenibacterium minor</name>
    <dbReference type="NCBI Taxonomy" id="2316528"/>
    <lineage>
        <taxon>Bacteria</taxon>
        <taxon>Pseudomonadati</taxon>
        <taxon>Pseudomonadota</taxon>
        <taxon>Alphaproteobacteria</taxon>
        <taxon>Hyphomicrobiales</taxon>
        <taxon>Lichenihabitantaceae</taxon>
        <taxon>Lichenibacterium</taxon>
    </lineage>
</organism>
<evidence type="ECO:0000313" key="4">
    <source>
        <dbReference type="EMBL" id="RYC32255.1"/>
    </source>
</evidence>
<gene>
    <name evidence="4" type="ORF">D3273_09500</name>
</gene>
<dbReference type="EMBL" id="QYBB01000008">
    <property type="protein sequence ID" value="RYC32255.1"/>
    <property type="molecule type" value="Genomic_DNA"/>
</dbReference>
<dbReference type="GO" id="GO:0000976">
    <property type="term" value="F:transcription cis-regulatory region binding"/>
    <property type="evidence" value="ECO:0007669"/>
    <property type="project" value="TreeGrafter"/>
</dbReference>
<sequence>MAVRRRSAQTPEVILEAAEALIRREGAARLTIDAVAAEAGLSKGGVMHHFASKDALIAAMVRHQFGRMDAEMREIEAGLPPSRIAPLLAMIRHARAHYGREDGFPKALLVASAENPKALEGFRDKIAETLGKIDGAGAPGAPSVLFFAALGLLLTESLGFFEYEDTKVGALLDALEGMAERE</sequence>
<reference evidence="4 5" key="1">
    <citation type="submission" date="2018-12" db="EMBL/GenBank/DDBJ databases">
        <authorList>
            <person name="Grouzdev D.S."/>
            <person name="Krutkina M.S."/>
        </authorList>
    </citation>
    <scope>NUCLEOTIDE SEQUENCE [LARGE SCALE GENOMIC DNA]</scope>
    <source>
        <strain evidence="4 5">RmlP026</strain>
    </source>
</reference>
<dbReference type="Pfam" id="PF17937">
    <property type="entry name" value="TetR_C_28"/>
    <property type="match status" value="1"/>
</dbReference>
<evidence type="ECO:0000256" key="2">
    <source>
        <dbReference type="PROSITE-ProRule" id="PRU00335"/>
    </source>
</evidence>
<dbReference type="Proteomes" id="UP000290759">
    <property type="component" value="Unassembled WGS sequence"/>
</dbReference>
<protein>
    <submittedName>
        <fullName evidence="4">TetR/AcrR family transcriptional regulator</fullName>
    </submittedName>
</protein>
<evidence type="ECO:0000313" key="5">
    <source>
        <dbReference type="Proteomes" id="UP000290759"/>
    </source>
</evidence>
<evidence type="ECO:0000256" key="1">
    <source>
        <dbReference type="ARBA" id="ARBA00023125"/>
    </source>
</evidence>
<keyword evidence="1 2" id="KW-0238">DNA-binding</keyword>
<dbReference type="RefSeq" id="WP_129225806.1">
    <property type="nucleotide sequence ID" value="NZ_QYBB01000008.1"/>
</dbReference>
<accession>A0A4Q2UBL5</accession>
<dbReference type="InterPro" id="IPR001647">
    <property type="entry name" value="HTH_TetR"/>
</dbReference>
<feature type="domain" description="HTH tetR-type" evidence="3">
    <location>
        <begin position="8"/>
        <end position="68"/>
    </location>
</feature>
<comment type="caution">
    <text evidence="4">The sequence shown here is derived from an EMBL/GenBank/DDBJ whole genome shotgun (WGS) entry which is preliminary data.</text>
</comment>
<dbReference type="OrthoDB" id="9809772at2"/>